<dbReference type="InterPro" id="IPR002861">
    <property type="entry name" value="Reeler_dom"/>
</dbReference>
<comment type="caution">
    <text evidence="11">The sequence shown here is derived from an EMBL/GenBank/DDBJ whole genome shotgun (WGS) entry which is preliminary data.</text>
</comment>
<dbReference type="Gene3D" id="2.60.40.4060">
    <property type="entry name" value="Reeler domain"/>
    <property type="match status" value="1"/>
</dbReference>
<dbReference type="FunFam" id="2.60.40.4060:FF:000003">
    <property type="entry name" value="Ferric chelate reductase 1"/>
    <property type="match status" value="1"/>
</dbReference>
<gene>
    <name evidence="11" type="ORF">DGYR_LOCUS9505</name>
</gene>
<dbReference type="InterPro" id="IPR042307">
    <property type="entry name" value="Reeler_sf"/>
</dbReference>
<dbReference type="PROSITE" id="PS51019">
    <property type="entry name" value="REELIN"/>
    <property type="match status" value="1"/>
</dbReference>
<evidence type="ECO:0000256" key="7">
    <source>
        <dbReference type="ARBA" id="ARBA00022859"/>
    </source>
</evidence>
<dbReference type="CDD" id="cd08544">
    <property type="entry name" value="Reeler"/>
    <property type="match status" value="1"/>
</dbReference>
<keyword evidence="8" id="KW-0044">Antibiotic</keyword>
<evidence type="ECO:0000259" key="10">
    <source>
        <dbReference type="PROSITE" id="PS51019"/>
    </source>
</evidence>
<proteinExistence type="inferred from homology"/>
<keyword evidence="5" id="KW-0399">Innate immunity</keyword>
<keyword evidence="6 9" id="KW-0732">Signal</keyword>
<evidence type="ECO:0000256" key="1">
    <source>
        <dbReference type="ARBA" id="ARBA00004613"/>
    </source>
</evidence>
<comment type="similarity">
    <text evidence="2">Belongs to the insect defense protein family.</text>
</comment>
<dbReference type="GO" id="GO:0042742">
    <property type="term" value="P:defense response to bacterium"/>
    <property type="evidence" value="ECO:0007669"/>
    <property type="project" value="UniProtKB-KW"/>
</dbReference>
<evidence type="ECO:0000256" key="5">
    <source>
        <dbReference type="ARBA" id="ARBA00022588"/>
    </source>
</evidence>
<evidence type="ECO:0000256" key="6">
    <source>
        <dbReference type="ARBA" id="ARBA00022729"/>
    </source>
</evidence>
<reference evidence="11 12" key="1">
    <citation type="submission" date="2020-08" db="EMBL/GenBank/DDBJ databases">
        <authorList>
            <person name="Hejnol A."/>
        </authorList>
    </citation>
    <scope>NUCLEOTIDE SEQUENCE [LARGE SCALE GENOMIC DNA]</scope>
</reference>
<keyword evidence="7" id="KW-0391">Immunity</keyword>
<dbReference type="Proteomes" id="UP000549394">
    <property type="component" value="Unassembled WGS sequence"/>
</dbReference>
<dbReference type="PANTHER" id="PTHR45828:SF9">
    <property type="entry name" value="CELL WALL INTEGRITY AND STRESS RESPONSE COMPONENT 4-LIKE-RELATED"/>
    <property type="match status" value="1"/>
</dbReference>
<dbReference type="Pfam" id="PF02014">
    <property type="entry name" value="Reeler"/>
    <property type="match status" value="1"/>
</dbReference>
<keyword evidence="12" id="KW-1185">Reference proteome</keyword>
<dbReference type="GO" id="GO:0005576">
    <property type="term" value="C:extracellular region"/>
    <property type="evidence" value="ECO:0007669"/>
    <property type="project" value="UniProtKB-SubCell"/>
</dbReference>
<feature type="chain" id="PRO_5029471522" evidence="9">
    <location>
        <begin position="16"/>
        <end position="152"/>
    </location>
</feature>
<dbReference type="GO" id="GO:0045087">
    <property type="term" value="P:innate immune response"/>
    <property type="evidence" value="ECO:0007669"/>
    <property type="project" value="UniProtKB-KW"/>
</dbReference>
<sequence>MKFLGLLLLITYVSAFPSGAPEEACEDLTPLHLVSPQTSPFPYTVEVTKDGDNYKVTLSATGDDVFRGFLMQARRGTDRTPIGKFEGFNNESTGLTCNGGTDNSATHANAVSKKSISVTWNPNGANTDNVQIFVSVVRLFDTFWVRFPASLP</sequence>
<feature type="domain" description="Reelin" evidence="10">
    <location>
        <begin position="2"/>
        <end position="152"/>
    </location>
</feature>
<evidence type="ECO:0000256" key="3">
    <source>
        <dbReference type="ARBA" id="ARBA00022525"/>
    </source>
</evidence>
<keyword evidence="3" id="KW-0964">Secreted</keyword>
<evidence type="ECO:0000256" key="4">
    <source>
        <dbReference type="ARBA" id="ARBA00022529"/>
    </source>
</evidence>
<dbReference type="AlphaFoldDB" id="A0A7I8W0B3"/>
<name>A0A7I8W0B3_9ANNE</name>
<evidence type="ECO:0000313" key="11">
    <source>
        <dbReference type="EMBL" id="CAD5121565.1"/>
    </source>
</evidence>
<protein>
    <submittedName>
        <fullName evidence="11">DgyrCDS10064</fullName>
    </submittedName>
</protein>
<keyword evidence="4" id="KW-0929">Antimicrobial</keyword>
<evidence type="ECO:0000313" key="12">
    <source>
        <dbReference type="Proteomes" id="UP000549394"/>
    </source>
</evidence>
<dbReference type="PANTHER" id="PTHR45828">
    <property type="entry name" value="CYTOCHROME B561/FERRIC REDUCTASE TRANSMEMBRANE"/>
    <property type="match status" value="1"/>
</dbReference>
<evidence type="ECO:0000256" key="8">
    <source>
        <dbReference type="ARBA" id="ARBA00023022"/>
    </source>
</evidence>
<dbReference type="InterPro" id="IPR051237">
    <property type="entry name" value="Ferric-chelate_Red/DefProt"/>
</dbReference>
<accession>A0A7I8W0B3</accession>
<dbReference type="OrthoDB" id="6071940at2759"/>
<evidence type="ECO:0000256" key="9">
    <source>
        <dbReference type="SAM" id="SignalP"/>
    </source>
</evidence>
<dbReference type="GO" id="GO:0016020">
    <property type="term" value="C:membrane"/>
    <property type="evidence" value="ECO:0007669"/>
    <property type="project" value="TreeGrafter"/>
</dbReference>
<organism evidence="11 12">
    <name type="scientific">Dimorphilus gyrociliatus</name>
    <dbReference type="NCBI Taxonomy" id="2664684"/>
    <lineage>
        <taxon>Eukaryota</taxon>
        <taxon>Metazoa</taxon>
        <taxon>Spiralia</taxon>
        <taxon>Lophotrochozoa</taxon>
        <taxon>Annelida</taxon>
        <taxon>Polychaeta</taxon>
        <taxon>Polychaeta incertae sedis</taxon>
        <taxon>Dinophilidae</taxon>
        <taxon>Dimorphilus</taxon>
    </lineage>
</organism>
<evidence type="ECO:0000256" key="2">
    <source>
        <dbReference type="ARBA" id="ARBA00008501"/>
    </source>
</evidence>
<comment type="subcellular location">
    <subcellularLocation>
        <location evidence="1">Secreted</location>
    </subcellularLocation>
</comment>
<dbReference type="EMBL" id="CAJFCJ010000014">
    <property type="protein sequence ID" value="CAD5121565.1"/>
    <property type="molecule type" value="Genomic_DNA"/>
</dbReference>
<feature type="signal peptide" evidence="9">
    <location>
        <begin position="1"/>
        <end position="15"/>
    </location>
</feature>